<name>A0A8H6F8I9_9LECA</name>
<evidence type="ECO:0000313" key="2">
    <source>
        <dbReference type="Proteomes" id="UP000593566"/>
    </source>
</evidence>
<comment type="caution">
    <text evidence="1">The sequence shown here is derived from an EMBL/GenBank/DDBJ whole genome shotgun (WGS) entry which is preliminary data.</text>
</comment>
<dbReference type="RefSeq" id="XP_037148652.1">
    <property type="nucleotide sequence ID" value="XM_037295954.1"/>
</dbReference>
<keyword evidence="2" id="KW-1185">Reference proteome</keyword>
<dbReference type="AlphaFoldDB" id="A0A8H6F8I9"/>
<evidence type="ECO:0000313" key="1">
    <source>
        <dbReference type="EMBL" id="KAF6219217.1"/>
    </source>
</evidence>
<dbReference type="EMBL" id="JACCJB010000020">
    <property type="protein sequence ID" value="KAF6219217.1"/>
    <property type="molecule type" value="Genomic_DNA"/>
</dbReference>
<sequence>MITPILKMQVQIRCFSQLLIQSGGSLLPALPSRYCGSRHRAEINQPLTHVNPASNTHPCLGGKDRDIAKIIGNVLAAYGFPMNGILTMQPYSLQALLVGDGYSNAKVADAQAPFHEYAQEVSIFNGTVVVVRQGVVRTDGVTMLVIGELKAHFQGHTASEGLVDRVFAI</sequence>
<reference evidence="1 2" key="1">
    <citation type="journal article" date="2020" name="Genomics">
        <title>Complete, high-quality genomes from long-read metagenomic sequencing of two wolf lichen thalli reveals enigmatic genome architecture.</title>
        <authorList>
            <person name="McKenzie S.K."/>
            <person name="Walston R.F."/>
            <person name="Allen J.L."/>
        </authorList>
    </citation>
    <scope>NUCLEOTIDE SEQUENCE [LARGE SCALE GENOMIC DNA]</scope>
    <source>
        <strain evidence="1">WasteWater1</strain>
    </source>
</reference>
<proteinExistence type="predicted"/>
<protein>
    <submittedName>
        <fullName evidence="1">Uncharacterized protein</fullName>
    </submittedName>
</protein>
<organism evidence="1 2">
    <name type="scientific">Letharia lupina</name>
    <dbReference type="NCBI Taxonomy" id="560253"/>
    <lineage>
        <taxon>Eukaryota</taxon>
        <taxon>Fungi</taxon>
        <taxon>Dikarya</taxon>
        <taxon>Ascomycota</taxon>
        <taxon>Pezizomycotina</taxon>
        <taxon>Lecanoromycetes</taxon>
        <taxon>OSLEUM clade</taxon>
        <taxon>Lecanoromycetidae</taxon>
        <taxon>Lecanorales</taxon>
        <taxon>Lecanorineae</taxon>
        <taxon>Parmeliaceae</taxon>
        <taxon>Letharia</taxon>
    </lineage>
</organism>
<dbReference type="Proteomes" id="UP000593566">
    <property type="component" value="Unassembled WGS sequence"/>
</dbReference>
<gene>
    <name evidence="1" type="ORF">HO133_005042</name>
</gene>
<dbReference type="GeneID" id="59333448"/>
<accession>A0A8H6F8I9</accession>